<sequence>MVSVILVSHASLASGFLDASAMIVGPQSQFESISFDHDSNLDTLFDSMWTRAQALDDGDGVLILADLLGGSPANTAAKLVSEQVRLVTGMNLPMLLDVLVNRQTKSLSELARLAVESGAAGVIDIYTMLQEGDVS</sequence>
<dbReference type="CDD" id="cd00006">
    <property type="entry name" value="PTS_IIA_man"/>
    <property type="match status" value="1"/>
</dbReference>
<evidence type="ECO:0000256" key="2">
    <source>
        <dbReference type="ARBA" id="ARBA00022448"/>
    </source>
</evidence>
<dbReference type="EMBL" id="CP104064">
    <property type="protein sequence ID" value="WAH36030.1"/>
    <property type="molecule type" value="Genomic_DNA"/>
</dbReference>
<dbReference type="PANTHER" id="PTHR33799">
    <property type="entry name" value="PTS PERMEASE-RELATED-RELATED"/>
    <property type="match status" value="1"/>
</dbReference>
<organism evidence="9 10">
    <name type="scientific">Alicyclobacillus dauci</name>
    <dbReference type="NCBI Taxonomy" id="1475485"/>
    <lineage>
        <taxon>Bacteria</taxon>
        <taxon>Bacillati</taxon>
        <taxon>Bacillota</taxon>
        <taxon>Bacilli</taxon>
        <taxon>Bacillales</taxon>
        <taxon>Alicyclobacillaceae</taxon>
        <taxon>Alicyclobacillus</taxon>
    </lineage>
</organism>
<dbReference type="InterPro" id="IPR051471">
    <property type="entry name" value="Bacterial_PTS_sugar_comp"/>
</dbReference>
<keyword evidence="6" id="KW-0598">Phosphotransferase system</keyword>
<dbReference type="SUPFAM" id="SSF53062">
    <property type="entry name" value="PTS system fructose IIA component-like"/>
    <property type="match status" value="1"/>
</dbReference>
<reference evidence="9" key="1">
    <citation type="submission" date="2022-08" db="EMBL/GenBank/DDBJ databases">
        <title>Alicyclobacillus dauci DSM2870, complete genome.</title>
        <authorList>
            <person name="Wang Q."/>
            <person name="Cai R."/>
            <person name="Wang Z."/>
        </authorList>
    </citation>
    <scope>NUCLEOTIDE SEQUENCE</scope>
    <source>
        <strain evidence="9">DSM 28700</strain>
    </source>
</reference>
<keyword evidence="4" id="KW-0762">Sugar transport</keyword>
<dbReference type="InterPro" id="IPR033887">
    <property type="entry name" value="PTS_IIA_man"/>
</dbReference>
<dbReference type="InterPro" id="IPR036662">
    <property type="entry name" value="PTS_EIIA_man-typ_sf"/>
</dbReference>
<evidence type="ECO:0000256" key="6">
    <source>
        <dbReference type="ARBA" id="ARBA00022683"/>
    </source>
</evidence>
<dbReference type="PROSITE" id="PS51096">
    <property type="entry name" value="PTS_EIIA_TYPE_4"/>
    <property type="match status" value="1"/>
</dbReference>
<dbReference type="PANTHER" id="PTHR33799:SF1">
    <property type="entry name" value="PTS SYSTEM MANNOSE-SPECIFIC EIIAB COMPONENT-RELATED"/>
    <property type="match status" value="1"/>
</dbReference>
<keyword evidence="10" id="KW-1185">Reference proteome</keyword>
<evidence type="ECO:0000256" key="3">
    <source>
        <dbReference type="ARBA" id="ARBA00022490"/>
    </source>
</evidence>
<evidence type="ECO:0000256" key="4">
    <source>
        <dbReference type="ARBA" id="ARBA00022597"/>
    </source>
</evidence>
<evidence type="ECO:0000313" key="9">
    <source>
        <dbReference type="EMBL" id="WAH36030.1"/>
    </source>
</evidence>
<name>A0ABY6YZG5_9BACL</name>
<dbReference type="RefSeq" id="WP_268043329.1">
    <property type="nucleotide sequence ID" value="NZ_CP104064.1"/>
</dbReference>
<evidence type="ECO:0000256" key="1">
    <source>
        <dbReference type="ARBA" id="ARBA00004496"/>
    </source>
</evidence>
<feature type="domain" description="PTS EIIA type-4" evidence="8">
    <location>
        <begin position="1"/>
        <end position="122"/>
    </location>
</feature>
<evidence type="ECO:0000256" key="7">
    <source>
        <dbReference type="ARBA" id="ARBA00022777"/>
    </source>
</evidence>
<keyword evidence="7" id="KW-0418">Kinase</keyword>
<keyword evidence="2" id="KW-0813">Transport</keyword>
<protein>
    <recommendedName>
        <fullName evidence="8">PTS EIIA type-4 domain-containing protein</fullName>
    </recommendedName>
</protein>
<comment type="subcellular location">
    <subcellularLocation>
        <location evidence="1">Cytoplasm</location>
    </subcellularLocation>
</comment>
<evidence type="ECO:0000256" key="5">
    <source>
        <dbReference type="ARBA" id="ARBA00022679"/>
    </source>
</evidence>
<dbReference type="Pfam" id="PF03610">
    <property type="entry name" value="EIIA-man"/>
    <property type="match status" value="1"/>
</dbReference>
<dbReference type="InterPro" id="IPR004701">
    <property type="entry name" value="PTS_EIIA_man-typ"/>
</dbReference>
<gene>
    <name evidence="9" type="ORF">NZD86_17465</name>
</gene>
<evidence type="ECO:0000313" key="10">
    <source>
        <dbReference type="Proteomes" id="UP001164803"/>
    </source>
</evidence>
<keyword evidence="3" id="KW-0963">Cytoplasm</keyword>
<evidence type="ECO:0000259" key="8">
    <source>
        <dbReference type="PROSITE" id="PS51096"/>
    </source>
</evidence>
<proteinExistence type="predicted"/>
<accession>A0ABY6YZG5</accession>
<keyword evidence="5" id="KW-0808">Transferase</keyword>
<dbReference type="Proteomes" id="UP001164803">
    <property type="component" value="Chromosome"/>
</dbReference>
<dbReference type="Gene3D" id="3.40.50.510">
    <property type="entry name" value="Phosphotransferase system, mannose-type IIA component"/>
    <property type="match status" value="1"/>
</dbReference>